<protein>
    <recommendedName>
        <fullName evidence="3">NADH-ubiquinone oxidoreductase chain 1</fullName>
    </recommendedName>
    <alternativeName>
        <fullName evidence="7">NADH dehydrogenase subunit 1</fullName>
    </alternativeName>
</protein>
<evidence type="ECO:0000256" key="1">
    <source>
        <dbReference type="ARBA" id="ARBA00004141"/>
    </source>
</evidence>
<dbReference type="AlphaFoldDB" id="A0A3P8DXC6"/>
<keyword evidence="6 9" id="KW-0472">Membrane</keyword>
<dbReference type="InterPro" id="IPR001694">
    <property type="entry name" value="NADH_UbQ_OxRdtase_su1/FPO"/>
</dbReference>
<comment type="subcellular location">
    <subcellularLocation>
        <location evidence="1">Membrane</location>
        <topology evidence="1">Multi-pass membrane protein</topology>
    </subcellularLocation>
    <subcellularLocation>
        <location evidence="8">Mitochondrion inner membrane</location>
        <topology evidence="8">Multi-pass membrane protein</topology>
    </subcellularLocation>
</comment>
<dbReference type="PANTHER" id="PTHR11432:SF3">
    <property type="entry name" value="NADH-UBIQUINONE OXIDOREDUCTASE CHAIN 1"/>
    <property type="match status" value="1"/>
</dbReference>
<reference evidence="10 11" key="1">
    <citation type="submission" date="2018-11" db="EMBL/GenBank/DDBJ databases">
        <authorList>
            <consortium name="Pathogen Informatics"/>
        </authorList>
    </citation>
    <scope>NUCLEOTIDE SEQUENCE [LARGE SCALE GENOMIC DNA]</scope>
    <source>
        <strain>Denwood</strain>
        <strain evidence="11">Zambia</strain>
    </source>
</reference>
<feature type="transmembrane region" description="Helical" evidence="9">
    <location>
        <begin position="133"/>
        <end position="166"/>
    </location>
</feature>
<dbReference type="Proteomes" id="UP000269396">
    <property type="component" value="Unassembled WGS sequence"/>
</dbReference>
<dbReference type="GO" id="GO:0003954">
    <property type="term" value="F:NADH dehydrogenase activity"/>
    <property type="evidence" value="ECO:0007669"/>
    <property type="project" value="TreeGrafter"/>
</dbReference>
<evidence type="ECO:0000256" key="7">
    <source>
        <dbReference type="ARBA" id="ARBA00031024"/>
    </source>
</evidence>
<evidence type="ECO:0000256" key="9">
    <source>
        <dbReference type="SAM" id="Phobius"/>
    </source>
</evidence>
<accession>A0A3P8DXC6</accession>
<name>A0A3P8DXC6_9TREM</name>
<organism evidence="10 11">
    <name type="scientific">Schistosoma mattheei</name>
    <dbReference type="NCBI Taxonomy" id="31246"/>
    <lineage>
        <taxon>Eukaryota</taxon>
        <taxon>Metazoa</taxon>
        <taxon>Spiralia</taxon>
        <taxon>Lophotrochozoa</taxon>
        <taxon>Platyhelminthes</taxon>
        <taxon>Trematoda</taxon>
        <taxon>Digenea</taxon>
        <taxon>Strigeidida</taxon>
        <taxon>Schistosomatoidea</taxon>
        <taxon>Schistosomatidae</taxon>
        <taxon>Schistosoma</taxon>
    </lineage>
</organism>
<keyword evidence="8" id="KW-0520">NAD</keyword>
<dbReference type="GO" id="GO:0005743">
    <property type="term" value="C:mitochondrial inner membrane"/>
    <property type="evidence" value="ECO:0007669"/>
    <property type="project" value="UniProtKB-SubCell"/>
</dbReference>
<dbReference type="Pfam" id="PF00146">
    <property type="entry name" value="NADHdh"/>
    <property type="match status" value="2"/>
</dbReference>
<evidence type="ECO:0000256" key="6">
    <source>
        <dbReference type="ARBA" id="ARBA00023136"/>
    </source>
</evidence>
<comment type="similarity">
    <text evidence="2 8">Belongs to the complex I subunit 1 family.</text>
</comment>
<evidence type="ECO:0000256" key="3">
    <source>
        <dbReference type="ARBA" id="ARBA00021009"/>
    </source>
</evidence>
<evidence type="ECO:0000256" key="5">
    <source>
        <dbReference type="ARBA" id="ARBA00022989"/>
    </source>
</evidence>
<proteinExistence type="inferred from homology"/>
<keyword evidence="4 8" id="KW-0812">Transmembrane</keyword>
<keyword evidence="11" id="KW-1185">Reference proteome</keyword>
<evidence type="ECO:0000313" key="11">
    <source>
        <dbReference type="Proteomes" id="UP000269396"/>
    </source>
</evidence>
<sequence length="190" mass="22202">MVIKYFDNQLAFYIVGERKILSYIQLRKGPNKVGVIGLLQRFADFVKLLRCMILVSLLSSLLGYRTLSIRVSFSRVMFEMVFMCVVILFGLRYKGYGKPYISSILIENNRTPCDYVESESELVSGIRVEYSRVLFLVIFACEYLIIFIIFLSINEILIVMCLVLFVMMRGSFPRLRILYCYNFSIFNVFV</sequence>
<keyword evidence="5 9" id="KW-1133">Transmembrane helix</keyword>
<dbReference type="PANTHER" id="PTHR11432">
    <property type="entry name" value="NADH DEHYDROGENASE SUBUNIT 1"/>
    <property type="match status" value="1"/>
</dbReference>
<dbReference type="EMBL" id="UZAL01011087">
    <property type="protein sequence ID" value="VDP04669.1"/>
    <property type="molecule type" value="Genomic_DNA"/>
</dbReference>
<evidence type="ECO:0000256" key="4">
    <source>
        <dbReference type="ARBA" id="ARBA00022692"/>
    </source>
</evidence>
<feature type="transmembrane region" description="Helical" evidence="9">
    <location>
        <begin position="45"/>
        <end position="64"/>
    </location>
</feature>
<evidence type="ECO:0000256" key="8">
    <source>
        <dbReference type="RuleBase" id="RU000471"/>
    </source>
</evidence>
<evidence type="ECO:0000313" key="10">
    <source>
        <dbReference type="EMBL" id="VDP04669.1"/>
    </source>
</evidence>
<evidence type="ECO:0000256" key="2">
    <source>
        <dbReference type="ARBA" id="ARBA00010535"/>
    </source>
</evidence>
<gene>
    <name evidence="10" type="ORF">SMTD_LOCUS4259</name>
</gene>
<feature type="transmembrane region" description="Helical" evidence="9">
    <location>
        <begin position="76"/>
        <end position="93"/>
    </location>
</feature>
<dbReference type="GO" id="GO:0009060">
    <property type="term" value="P:aerobic respiration"/>
    <property type="evidence" value="ECO:0007669"/>
    <property type="project" value="TreeGrafter"/>
</dbReference>